<evidence type="ECO:0000256" key="1">
    <source>
        <dbReference type="ARBA" id="ARBA00000085"/>
    </source>
</evidence>
<evidence type="ECO:0000256" key="4">
    <source>
        <dbReference type="ARBA" id="ARBA00022679"/>
    </source>
</evidence>
<dbReference type="PROSITE" id="PS50109">
    <property type="entry name" value="HIS_KIN"/>
    <property type="match status" value="1"/>
</dbReference>
<evidence type="ECO:0000256" key="6">
    <source>
        <dbReference type="ARBA" id="ARBA00022777"/>
    </source>
</evidence>
<keyword evidence="9" id="KW-0472">Membrane</keyword>
<evidence type="ECO:0000256" key="5">
    <source>
        <dbReference type="ARBA" id="ARBA00022741"/>
    </source>
</evidence>
<dbReference type="Gene3D" id="3.30.565.10">
    <property type="entry name" value="Histidine kinase-like ATPase, C-terminal domain"/>
    <property type="match status" value="1"/>
</dbReference>
<feature type="transmembrane region" description="Helical" evidence="9">
    <location>
        <begin position="135"/>
        <end position="154"/>
    </location>
</feature>
<sequence>MHSWSTSYQQLRLFFDGMLCMMAFYAFFSFLQHRKAIYWQYALYIFCMMITFYLDDIDYQRADYKPGANFAVSFIESLAFLLYIRFAILLIEIPKLDPFSYKLLRWMSVILCVQLAIDVLFLLSDVPDNIKTSNYILFRAVLAIGALVVVPRILKLHQAAIAYFIAGSFFFVIGCLTALSVNYIPIIFTKNPDNPFSYPVTYMQFGVILEVLCFTLGMSVKNRQNEKEMILAQAQLIEQLQENEKKQSALRRIRDDISRDLHDELGADLSGISAMSHAALRQFKNQEAVTAHTIKTIGETSRKVVTRMREIIWSLNSTHDSVGNFSFRIKETAYALLEHQPIELNMQLPAEEIDLYIPNDCRRNLFLVYKEILHNVVRHSQAQNVKIDLFVSNDNINLVVKDDGVGFAGETIKNSGNGLLNLRQRTAAFGGKLSIDSYPGRGTTISVLCPIEDNIISV</sequence>
<feature type="transmembrane region" description="Helical" evidence="9">
    <location>
        <begin position="38"/>
        <end position="54"/>
    </location>
</feature>
<keyword evidence="12" id="KW-1185">Reference proteome</keyword>
<keyword evidence="8" id="KW-0902">Two-component regulatory system</keyword>
<accession>A0A9E8ND89</accession>
<feature type="transmembrane region" description="Helical" evidence="9">
    <location>
        <begin position="200"/>
        <end position="220"/>
    </location>
</feature>
<dbReference type="CDD" id="cd16917">
    <property type="entry name" value="HATPase_UhpB-NarQ-NarX-like"/>
    <property type="match status" value="1"/>
</dbReference>
<dbReference type="GO" id="GO:0046983">
    <property type="term" value="F:protein dimerization activity"/>
    <property type="evidence" value="ECO:0007669"/>
    <property type="project" value="InterPro"/>
</dbReference>
<dbReference type="RefSeq" id="WP_244821927.1">
    <property type="nucleotide sequence ID" value="NZ_CP112998.1"/>
</dbReference>
<protein>
    <recommendedName>
        <fullName evidence="2">histidine kinase</fullName>
        <ecNumber evidence="2">2.7.13.3</ecNumber>
    </recommendedName>
</protein>
<dbReference type="PANTHER" id="PTHR24421">
    <property type="entry name" value="NITRATE/NITRITE SENSOR PROTEIN NARX-RELATED"/>
    <property type="match status" value="1"/>
</dbReference>
<dbReference type="EC" id="2.7.13.3" evidence="2"/>
<feature type="transmembrane region" description="Helical" evidence="9">
    <location>
        <begin position="70"/>
        <end position="91"/>
    </location>
</feature>
<keyword evidence="9" id="KW-0812">Transmembrane</keyword>
<dbReference type="Pfam" id="PF02518">
    <property type="entry name" value="HATPase_c"/>
    <property type="match status" value="1"/>
</dbReference>
<feature type="domain" description="Histidine kinase" evidence="10">
    <location>
        <begin position="260"/>
        <end position="453"/>
    </location>
</feature>
<dbReference type="AlphaFoldDB" id="A0A9E8ND89"/>
<dbReference type="GO" id="GO:0005524">
    <property type="term" value="F:ATP binding"/>
    <property type="evidence" value="ECO:0007669"/>
    <property type="project" value="UniProtKB-KW"/>
</dbReference>
<organism evidence="11 12">
    <name type="scientific">Dyadobacter pollutisoli</name>
    <dbReference type="NCBI Taxonomy" id="2910158"/>
    <lineage>
        <taxon>Bacteria</taxon>
        <taxon>Pseudomonadati</taxon>
        <taxon>Bacteroidota</taxon>
        <taxon>Cytophagia</taxon>
        <taxon>Cytophagales</taxon>
        <taxon>Spirosomataceae</taxon>
        <taxon>Dyadobacter</taxon>
    </lineage>
</organism>
<feature type="transmembrane region" description="Helical" evidence="9">
    <location>
        <begin position="103"/>
        <end position="123"/>
    </location>
</feature>
<dbReference type="InterPro" id="IPR011712">
    <property type="entry name" value="Sig_transdc_His_kin_sub3_dim/P"/>
</dbReference>
<dbReference type="InterPro" id="IPR036890">
    <property type="entry name" value="HATPase_C_sf"/>
</dbReference>
<dbReference type="Gene3D" id="1.20.5.1930">
    <property type="match status" value="1"/>
</dbReference>
<keyword evidence="7" id="KW-0067">ATP-binding</keyword>
<comment type="catalytic activity">
    <reaction evidence="1">
        <text>ATP + protein L-histidine = ADP + protein N-phospho-L-histidine.</text>
        <dbReference type="EC" id="2.7.13.3"/>
    </reaction>
</comment>
<evidence type="ECO:0000256" key="7">
    <source>
        <dbReference type="ARBA" id="ARBA00022840"/>
    </source>
</evidence>
<name>A0A9E8ND89_9BACT</name>
<dbReference type="InterPro" id="IPR050482">
    <property type="entry name" value="Sensor_HK_TwoCompSys"/>
</dbReference>
<reference evidence="11" key="1">
    <citation type="submission" date="2022-11" db="EMBL/GenBank/DDBJ databases">
        <title>Dyadobacter pollutisoli sp. nov., isolated from plastic dumped soil.</title>
        <authorList>
            <person name="Kim J.M."/>
            <person name="Kim K.R."/>
            <person name="Lee J.K."/>
            <person name="Hao L."/>
            <person name="Jeon C.O."/>
        </authorList>
    </citation>
    <scope>NUCLEOTIDE SEQUENCE</scope>
    <source>
        <strain evidence="11">U1</strain>
    </source>
</reference>
<keyword evidence="5" id="KW-0547">Nucleotide-binding</keyword>
<dbReference type="EMBL" id="CP112998">
    <property type="protein sequence ID" value="WAC12207.1"/>
    <property type="molecule type" value="Genomic_DNA"/>
</dbReference>
<evidence type="ECO:0000256" key="2">
    <source>
        <dbReference type="ARBA" id="ARBA00012438"/>
    </source>
</evidence>
<keyword evidence="6 11" id="KW-0418">Kinase</keyword>
<gene>
    <name evidence="11" type="ORF">ON006_31345</name>
</gene>
<keyword evidence="4" id="KW-0808">Transferase</keyword>
<evidence type="ECO:0000256" key="3">
    <source>
        <dbReference type="ARBA" id="ARBA00022553"/>
    </source>
</evidence>
<dbReference type="KEGG" id="dpf:ON006_31345"/>
<dbReference type="InterPro" id="IPR005467">
    <property type="entry name" value="His_kinase_dom"/>
</dbReference>
<feature type="transmembrane region" description="Helical" evidence="9">
    <location>
        <begin position="12"/>
        <end position="31"/>
    </location>
</feature>
<evidence type="ECO:0000313" key="11">
    <source>
        <dbReference type="EMBL" id="WAC12207.1"/>
    </source>
</evidence>
<dbReference type="PANTHER" id="PTHR24421:SF10">
    <property type="entry name" value="NITRATE_NITRITE SENSOR PROTEIN NARQ"/>
    <property type="match status" value="1"/>
</dbReference>
<keyword evidence="3" id="KW-0597">Phosphoprotein</keyword>
<keyword evidence="9" id="KW-1133">Transmembrane helix</keyword>
<evidence type="ECO:0000313" key="12">
    <source>
        <dbReference type="Proteomes" id="UP001164653"/>
    </source>
</evidence>
<dbReference type="SUPFAM" id="SSF55874">
    <property type="entry name" value="ATPase domain of HSP90 chaperone/DNA topoisomerase II/histidine kinase"/>
    <property type="match status" value="1"/>
</dbReference>
<evidence type="ECO:0000256" key="8">
    <source>
        <dbReference type="ARBA" id="ARBA00023012"/>
    </source>
</evidence>
<proteinExistence type="predicted"/>
<evidence type="ECO:0000259" key="10">
    <source>
        <dbReference type="PROSITE" id="PS50109"/>
    </source>
</evidence>
<dbReference type="GO" id="GO:0016020">
    <property type="term" value="C:membrane"/>
    <property type="evidence" value="ECO:0007669"/>
    <property type="project" value="InterPro"/>
</dbReference>
<dbReference type="Proteomes" id="UP001164653">
    <property type="component" value="Chromosome"/>
</dbReference>
<dbReference type="InterPro" id="IPR003594">
    <property type="entry name" value="HATPase_dom"/>
</dbReference>
<dbReference type="Pfam" id="PF07730">
    <property type="entry name" value="HisKA_3"/>
    <property type="match status" value="1"/>
</dbReference>
<dbReference type="Pfam" id="PF07695">
    <property type="entry name" value="7TMR-DISM_7TM"/>
    <property type="match status" value="1"/>
</dbReference>
<evidence type="ECO:0000256" key="9">
    <source>
        <dbReference type="SAM" id="Phobius"/>
    </source>
</evidence>
<dbReference type="GO" id="GO:0000155">
    <property type="term" value="F:phosphorelay sensor kinase activity"/>
    <property type="evidence" value="ECO:0007669"/>
    <property type="project" value="InterPro"/>
</dbReference>
<dbReference type="InterPro" id="IPR011623">
    <property type="entry name" value="7TMR_DISM_rcpt_extracell_dom1"/>
</dbReference>
<feature type="transmembrane region" description="Helical" evidence="9">
    <location>
        <begin position="161"/>
        <end position="188"/>
    </location>
</feature>